<dbReference type="PRINTS" id="PR00821">
    <property type="entry name" value="TAGLIPASE"/>
</dbReference>
<name>A0A8J9VEW0_BRALA</name>
<dbReference type="InterPro" id="IPR033906">
    <property type="entry name" value="Lipase_N"/>
</dbReference>
<gene>
    <name evidence="7" type="primary">PNLIP</name>
    <name evidence="7" type="ORF">BLAG_LOCUS1857</name>
</gene>
<dbReference type="PRINTS" id="PR00823">
    <property type="entry name" value="PANCLIPASE"/>
</dbReference>
<evidence type="ECO:0000259" key="6">
    <source>
        <dbReference type="Pfam" id="PF00151"/>
    </source>
</evidence>
<dbReference type="PANTHER" id="PTHR11610">
    <property type="entry name" value="LIPASE"/>
    <property type="match status" value="1"/>
</dbReference>
<dbReference type="InterPro" id="IPR029058">
    <property type="entry name" value="AB_hydrolase_fold"/>
</dbReference>
<dbReference type="CDD" id="cd00707">
    <property type="entry name" value="Pancreat_lipase_like"/>
    <property type="match status" value="1"/>
</dbReference>
<evidence type="ECO:0000313" key="7">
    <source>
        <dbReference type="EMBL" id="CAH1232946.1"/>
    </source>
</evidence>
<dbReference type="EMBL" id="OV696686">
    <property type="protein sequence ID" value="CAH1232946.1"/>
    <property type="molecule type" value="Genomic_DNA"/>
</dbReference>
<dbReference type="SUPFAM" id="SSF53474">
    <property type="entry name" value="alpha/beta-Hydrolases"/>
    <property type="match status" value="1"/>
</dbReference>
<evidence type="ECO:0000256" key="4">
    <source>
        <dbReference type="ARBA" id="ARBA00023157"/>
    </source>
</evidence>
<dbReference type="AlphaFoldDB" id="A0A8J9VEW0"/>
<dbReference type="PANTHER" id="PTHR11610:SF178">
    <property type="entry name" value="LIPASE MEMBER H-A-LIKE PROTEIN"/>
    <property type="match status" value="1"/>
</dbReference>
<dbReference type="GO" id="GO:0005615">
    <property type="term" value="C:extracellular space"/>
    <property type="evidence" value="ECO:0007669"/>
    <property type="project" value="TreeGrafter"/>
</dbReference>
<keyword evidence="4" id="KW-1015">Disulfide bond</keyword>
<dbReference type="InterPro" id="IPR002331">
    <property type="entry name" value="Lipase_panc"/>
</dbReference>
<dbReference type="Proteomes" id="UP000838412">
    <property type="component" value="Chromosome 1"/>
</dbReference>
<dbReference type="GO" id="GO:0004806">
    <property type="term" value="F:triacylglycerol lipase activity"/>
    <property type="evidence" value="ECO:0007669"/>
    <property type="project" value="InterPro"/>
</dbReference>
<evidence type="ECO:0000256" key="3">
    <source>
        <dbReference type="ARBA" id="ARBA00022525"/>
    </source>
</evidence>
<reference evidence="7" key="1">
    <citation type="submission" date="2022-01" db="EMBL/GenBank/DDBJ databases">
        <authorList>
            <person name="Braso-Vives M."/>
        </authorList>
    </citation>
    <scope>NUCLEOTIDE SEQUENCE</scope>
</reference>
<dbReference type="InterPro" id="IPR000734">
    <property type="entry name" value="TAG_lipase"/>
</dbReference>
<dbReference type="Gene3D" id="3.40.50.1820">
    <property type="entry name" value="alpha/beta hydrolase"/>
    <property type="match status" value="1"/>
</dbReference>
<evidence type="ECO:0000313" key="8">
    <source>
        <dbReference type="Proteomes" id="UP000838412"/>
    </source>
</evidence>
<dbReference type="GO" id="GO:0016042">
    <property type="term" value="P:lipid catabolic process"/>
    <property type="evidence" value="ECO:0007669"/>
    <property type="project" value="TreeGrafter"/>
</dbReference>
<organism evidence="7 8">
    <name type="scientific">Branchiostoma lanceolatum</name>
    <name type="common">Common lancelet</name>
    <name type="synonym">Amphioxus lanceolatum</name>
    <dbReference type="NCBI Taxonomy" id="7740"/>
    <lineage>
        <taxon>Eukaryota</taxon>
        <taxon>Metazoa</taxon>
        <taxon>Chordata</taxon>
        <taxon>Cephalochordata</taxon>
        <taxon>Leptocardii</taxon>
        <taxon>Amphioxiformes</taxon>
        <taxon>Branchiostomatidae</taxon>
        <taxon>Branchiostoma</taxon>
    </lineage>
</organism>
<protein>
    <submittedName>
        <fullName evidence="7">PNLIP protein</fullName>
    </submittedName>
</protein>
<dbReference type="Pfam" id="PF00151">
    <property type="entry name" value="Lipase"/>
    <property type="match status" value="1"/>
</dbReference>
<keyword evidence="3" id="KW-0964">Secreted</keyword>
<dbReference type="OrthoDB" id="199913at2759"/>
<accession>A0A8J9VEW0</accession>
<proteinExistence type="inferred from homology"/>
<evidence type="ECO:0000256" key="1">
    <source>
        <dbReference type="ARBA" id="ARBA00004613"/>
    </source>
</evidence>
<comment type="subcellular location">
    <subcellularLocation>
        <location evidence="1">Secreted</location>
    </subcellularLocation>
</comment>
<dbReference type="InterPro" id="IPR013818">
    <property type="entry name" value="Lipase"/>
</dbReference>
<comment type="similarity">
    <text evidence="2 5">Belongs to the AB hydrolase superfamily. Lipase family.</text>
</comment>
<keyword evidence="8" id="KW-1185">Reference proteome</keyword>
<sequence length="419" mass="46448">MITLGEALSLHEGQERTRRFVFNRPVDVKYFLHTRQTLGIPEVLEANKPGVSGTTYSSNRPTKFIIHGFGSKGDAGWVVDMVNALLEAEDLNVFAVDWREGARTTYLQTKRNCRTVGKIVGEFVRHLGQPANMVHIIGHSIGAHAAGFAGKATQSTGLKLARISGLDPAGPGFRRACAADRLDRSDAMFVDVIHTDTLFLGNQKPVGHVDFYPNKGWHQPGCILKFGCSHFRAYKFYTESVSSRCQFPAYRCPNWDTFSRNRGQCDLCGHARLPNGACSVMGYPSINYPDSQGSMYLKTIMDPTTHCRTRARRGAENSESNIEQCVQSLGVDMRQEILEFVDFITGLQETGMEEVFCSMYSDMETVVANIAASNTNCKPEDIPVIMEYIADGKYDAVIAWAEEKCPLSTSDDDFTLSSS</sequence>
<evidence type="ECO:0000256" key="2">
    <source>
        <dbReference type="ARBA" id="ARBA00010701"/>
    </source>
</evidence>
<feature type="domain" description="Lipase" evidence="6">
    <location>
        <begin position="24"/>
        <end position="299"/>
    </location>
</feature>
<evidence type="ECO:0000256" key="5">
    <source>
        <dbReference type="RuleBase" id="RU004262"/>
    </source>
</evidence>